<feature type="transmembrane region" description="Helical" evidence="1">
    <location>
        <begin position="285"/>
        <end position="308"/>
    </location>
</feature>
<evidence type="ECO:0000256" key="1">
    <source>
        <dbReference type="SAM" id="Phobius"/>
    </source>
</evidence>
<dbReference type="AlphaFoldDB" id="A0A559MIR3"/>
<gene>
    <name evidence="2" type="ORF">LAWI1_G000657</name>
</gene>
<sequence>MENLVFKTTLNRCRQVQEATTYFEMFCYSDPTMDTVEEHPLTTDKFDIFLDRKGAFAEPILPDGVSVVARLRLILQQDAQHPETFTPHIISLDPEIYSKMVHSLHLPKRGIESSSCAGPFFWAAMDQDEETSRLHIVQLKSDVRKKGHTRGWELLLSHDFSTGTTTGFCKGTQSSDIVESIRLLKGAGPEICHPLPLPLIILGHDASFKTDSKQRDARDWLRRLENGISIRTEIEEREKATLEIQRSSLYNIISQKESKLNFKMAGEQRKLAHASKRDSSTMKTISLLGSVFLPGAYLAVINILNNIFQLPKRYRHTLSRITKLLALLGSHDTSDFNSSGIMAMVGKDKREEVRGRRSRLGEKLRASEDMEKLIIATMRKRTMSKVSTWGARVEKKESLARDEDNDYGAFKEPKPRKMGFGKLLTVPTIRF</sequence>
<evidence type="ECO:0000313" key="2">
    <source>
        <dbReference type="EMBL" id="TVY92849.1"/>
    </source>
</evidence>
<reference evidence="2 3" key="1">
    <citation type="submission" date="2018-05" db="EMBL/GenBank/DDBJ databases">
        <title>Genome sequencing and assembly of the regulated plant pathogen Lachnellula willkommii and related sister species for the development of diagnostic species identification markers.</title>
        <authorList>
            <person name="Giroux E."/>
            <person name="Bilodeau G."/>
        </authorList>
    </citation>
    <scope>NUCLEOTIDE SEQUENCE [LARGE SCALE GENOMIC DNA]</scope>
    <source>
        <strain evidence="2 3">CBS 172.35</strain>
    </source>
</reference>
<proteinExistence type="predicted"/>
<accession>A0A559MIR3</accession>
<keyword evidence="1" id="KW-0472">Membrane</keyword>
<comment type="caution">
    <text evidence="2">The sequence shown here is derived from an EMBL/GenBank/DDBJ whole genome shotgun (WGS) entry which is preliminary data.</text>
</comment>
<protein>
    <submittedName>
        <fullName evidence="2">Uncharacterized protein</fullName>
    </submittedName>
</protein>
<keyword evidence="3" id="KW-1185">Reference proteome</keyword>
<organism evidence="2 3">
    <name type="scientific">Lachnellula willkommii</name>
    <dbReference type="NCBI Taxonomy" id="215461"/>
    <lineage>
        <taxon>Eukaryota</taxon>
        <taxon>Fungi</taxon>
        <taxon>Dikarya</taxon>
        <taxon>Ascomycota</taxon>
        <taxon>Pezizomycotina</taxon>
        <taxon>Leotiomycetes</taxon>
        <taxon>Helotiales</taxon>
        <taxon>Lachnaceae</taxon>
        <taxon>Lachnellula</taxon>
    </lineage>
</organism>
<keyword evidence="1" id="KW-0812">Transmembrane</keyword>
<keyword evidence="1" id="KW-1133">Transmembrane helix</keyword>
<evidence type="ECO:0000313" key="3">
    <source>
        <dbReference type="Proteomes" id="UP000315522"/>
    </source>
</evidence>
<name>A0A559MIR3_9HELO</name>
<dbReference type="EMBL" id="QGML01000234">
    <property type="protein sequence ID" value="TVY92849.1"/>
    <property type="molecule type" value="Genomic_DNA"/>
</dbReference>
<dbReference type="Proteomes" id="UP000315522">
    <property type="component" value="Unassembled WGS sequence"/>
</dbReference>